<dbReference type="PROSITE" id="PS50950">
    <property type="entry name" value="ZF_THAP"/>
    <property type="match status" value="1"/>
</dbReference>
<keyword evidence="1" id="KW-0479">Metal-binding</keyword>
<dbReference type="PANTHER" id="PTHR46600">
    <property type="entry name" value="THAP DOMAIN-CONTAINING"/>
    <property type="match status" value="1"/>
</dbReference>
<feature type="compositionally biased region" description="Basic and acidic residues" evidence="6">
    <location>
        <begin position="264"/>
        <end position="280"/>
    </location>
</feature>
<dbReference type="RefSeq" id="XP_011304686.1">
    <property type="nucleotide sequence ID" value="XM_011306384.1"/>
</dbReference>
<protein>
    <recommendedName>
        <fullName evidence="7">THAP-type domain-containing protein</fullName>
    </recommendedName>
</protein>
<evidence type="ECO:0000256" key="4">
    <source>
        <dbReference type="ARBA" id="ARBA00023125"/>
    </source>
</evidence>
<accession>A0A9R1T8K9</accession>
<dbReference type="AlphaFoldDB" id="A0A9R1T8K9"/>
<dbReference type="PANTHER" id="PTHR46600:SF7">
    <property type="entry name" value="SI:DKEY-228B2.6-RELATED"/>
    <property type="match status" value="1"/>
</dbReference>
<evidence type="ECO:0000313" key="9">
    <source>
        <dbReference type="RefSeq" id="XP_011304686.1"/>
    </source>
</evidence>
<evidence type="ECO:0000256" key="1">
    <source>
        <dbReference type="ARBA" id="ARBA00022723"/>
    </source>
</evidence>
<evidence type="ECO:0000259" key="7">
    <source>
        <dbReference type="PROSITE" id="PS50950"/>
    </source>
</evidence>
<dbReference type="KEGG" id="fas:105267494"/>
<dbReference type="GeneID" id="105267494"/>
<evidence type="ECO:0000256" key="6">
    <source>
        <dbReference type="SAM" id="MobiDB-lite"/>
    </source>
</evidence>
<evidence type="ECO:0000256" key="3">
    <source>
        <dbReference type="ARBA" id="ARBA00022833"/>
    </source>
</evidence>
<dbReference type="GO" id="GO:0005634">
    <property type="term" value="C:nucleus"/>
    <property type="evidence" value="ECO:0007669"/>
    <property type="project" value="TreeGrafter"/>
</dbReference>
<evidence type="ECO:0000313" key="8">
    <source>
        <dbReference type="Proteomes" id="UP000694866"/>
    </source>
</evidence>
<dbReference type="GO" id="GO:0000978">
    <property type="term" value="F:RNA polymerase II cis-regulatory region sequence-specific DNA binding"/>
    <property type="evidence" value="ECO:0007669"/>
    <property type="project" value="TreeGrafter"/>
</dbReference>
<organism evidence="8 9">
    <name type="scientific">Fopius arisanus</name>
    <dbReference type="NCBI Taxonomy" id="64838"/>
    <lineage>
        <taxon>Eukaryota</taxon>
        <taxon>Metazoa</taxon>
        <taxon>Ecdysozoa</taxon>
        <taxon>Arthropoda</taxon>
        <taxon>Hexapoda</taxon>
        <taxon>Insecta</taxon>
        <taxon>Pterygota</taxon>
        <taxon>Neoptera</taxon>
        <taxon>Endopterygota</taxon>
        <taxon>Hymenoptera</taxon>
        <taxon>Apocrita</taxon>
        <taxon>Ichneumonoidea</taxon>
        <taxon>Braconidae</taxon>
        <taxon>Opiinae</taxon>
        <taxon>Fopius</taxon>
    </lineage>
</organism>
<proteinExistence type="predicted"/>
<evidence type="ECO:0000256" key="2">
    <source>
        <dbReference type="ARBA" id="ARBA00022771"/>
    </source>
</evidence>
<keyword evidence="8" id="KW-1185">Reference proteome</keyword>
<dbReference type="Gene3D" id="6.20.210.20">
    <property type="entry name" value="THAP domain"/>
    <property type="match status" value="1"/>
</dbReference>
<dbReference type="GO" id="GO:0006357">
    <property type="term" value="P:regulation of transcription by RNA polymerase II"/>
    <property type="evidence" value="ECO:0007669"/>
    <property type="project" value="TreeGrafter"/>
</dbReference>
<dbReference type="SMART" id="SM00980">
    <property type="entry name" value="THAP"/>
    <property type="match status" value="1"/>
</dbReference>
<dbReference type="InterPro" id="IPR038441">
    <property type="entry name" value="THAP_Znf_sf"/>
</dbReference>
<feature type="domain" description="THAP-type" evidence="7">
    <location>
        <begin position="1"/>
        <end position="90"/>
    </location>
</feature>
<gene>
    <name evidence="9" type="primary">LOC105267494</name>
</gene>
<dbReference type="Pfam" id="PF05485">
    <property type="entry name" value="THAP"/>
    <property type="match status" value="1"/>
</dbReference>
<keyword evidence="2 5" id="KW-0863">Zinc-finger</keyword>
<reference evidence="9" key="1">
    <citation type="submission" date="2025-08" db="UniProtKB">
        <authorList>
            <consortium name="RefSeq"/>
        </authorList>
    </citation>
    <scope>IDENTIFICATION</scope>
    <source>
        <strain evidence="9">USDA-PBARC FA_bdor</strain>
        <tissue evidence="9">Whole organism</tissue>
    </source>
</reference>
<dbReference type="GO" id="GO:0008270">
    <property type="term" value="F:zinc ion binding"/>
    <property type="evidence" value="ECO:0007669"/>
    <property type="project" value="UniProtKB-KW"/>
</dbReference>
<dbReference type="GO" id="GO:0003700">
    <property type="term" value="F:DNA-binding transcription factor activity"/>
    <property type="evidence" value="ECO:0007669"/>
    <property type="project" value="TreeGrafter"/>
</dbReference>
<keyword evidence="4 5" id="KW-0238">DNA-binding</keyword>
<name>A0A9R1T8K9_9HYME</name>
<feature type="region of interest" description="Disordered" evidence="6">
    <location>
        <begin position="262"/>
        <end position="300"/>
    </location>
</feature>
<dbReference type="Proteomes" id="UP000694866">
    <property type="component" value="Unplaced"/>
</dbReference>
<feature type="compositionally biased region" description="Acidic residues" evidence="6">
    <location>
        <begin position="281"/>
        <end position="293"/>
    </location>
</feature>
<dbReference type="InterPro" id="IPR006612">
    <property type="entry name" value="THAP_Znf"/>
</dbReference>
<dbReference type="SMART" id="SM00692">
    <property type="entry name" value="DM3"/>
    <property type="match status" value="1"/>
</dbReference>
<sequence length="624" mass="71949">MTRKCVLCKETNYKNSYSFFSAPKDLETRKKWQEAIAIENYTVSDDTYVCSRHFLPSDIITHWVSGVPPHVVTIKYKKCRLRPGAIPTTSCEAMNNMQNNQDDDLEEFEVNRNWSNADRRPATFGDDKKEFFLIPRDDKIITYNSNDNQSLLRNNVKEENYINTEAGESLQDEVDDTIMENEEQDQVLEVIQEDLEESVNTIYIKTGDDPQIVYIEDLNCKTDCIEEEIGEGNVKEKIAEFSPQKLEGSGEDGEESVDMWESIDGEKELAPNVDEKSSRETEEDDAMDTEDPLDLNQQLEDPEDPMLFEDLLDVYTEVPLRRGWSAVVISKGRGTTVVYTFMTMTKSGVPYVEKQVFLMSDMVLRCSAAGREINPRLHNLLREGRQLRVQSLLDVEDIIEEFDQRVVCEGSSESINAVHMDNTVAFRDGFKWRHVSCPILINNGTTRCSRCSSMNASVNRRKLKKPPQTAESAELLKKDRTIFVLQKLLAKISKKNQRIGTIKDNIEGKVHQRCADQQKNLISCLETLNIPKIQKIMMTECLKSSSPEDSDFSETWTFLSLLLYIESPRTYKYLLINKFMNLPPIKTMKRYLHQIKTDTQFYKLFQRSVEPFHVSEMSDETEPT</sequence>
<evidence type="ECO:0000256" key="5">
    <source>
        <dbReference type="PROSITE-ProRule" id="PRU00309"/>
    </source>
</evidence>
<dbReference type="InterPro" id="IPR026516">
    <property type="entry name" value="THAP1/10"/>
</dbReference>
<dbReference type="OrthoDB" id="7331812at2759"/>
<keyword evidence="3" id="KW-0862">Zinc</keyword>
<dbReference type="SUPFAM" id="SSF57716">
    <property type="entry name" value="Glucocorticoid receptor-like (DNA-binding domain)"/>
    <property type="match status" value="1"/>
</dbReference>